<keyword evidence="4" id="KW-1185">Reference proteome</keyword>
<dbReference type="Gene3D" id="3.30.300.130">
    <property type="entry name" value="Fe-S cluster assembly (FSCA)"/>
    <property type="match status" value="1"/>
</dbReference>
<accession>A0A1S8GS33</accession>
<dbReference type="EMBL" id="JATM01000001">
    <property type="protein sequence ID" value="OOL19856.1"/>
    <property type="molecule type" value="Genomic_DNA"/>
</dbReference>
<dbReference type="InterPro" id="IPR002744">
    <property type="entry name" value="MIP18-like"/>
</dbReference>
<organism evidence="3 4">
    <name type="scientific">Bombella intestini</name>
    <dbReference type="NCBI Taxonomy" id="1539051"/>
    <lineage>
        <taxon>Bacteria</taxon>
        <taxon>Pseudomonadati</taxon>
        <taxon>Pseudomonadota</taxon>
        <taxon>Alphaproteobacteria</taxon>
        <taxon>Acetobacterales</taxon>
        <taxon>Acetobacteraceae</taxon>
        <taxon>Bombella</taxon>
    </lineage>
</organism>
<sequence length="162" mass="18020">MALSVRVPYLREDVMTEADDLKTRDEAVSPAVDETIPDGPSVPTKEQAYEGEEELVPPPVDAPPQQDEVIAAIETVFDPEIPVNLYELGLIYAIDLHDDGRVDIEMSLTAPNCPSAQELPQMVRYAVLSVPTVREVTVKVVWDPPWDMSRMSDNARLALNMF</sequence>
<dbReference type="PANTHER" id="PTHR42831">
    <property type="entry name" value="FE-S PROTEIN MATURATION AUXILIARY FACTOR YITW"/>
    <property type="match status" value="1"/>
</dbReference>
<protein>
    <recommendedName>
        <fullName evidence="2">MIP18 family-like domain-containing protein</fullName>
    </recommendedName>
</protein>
<feature type="region of interest" description="Disordered" evidence="1">
    <location>
        <begin position="18"/>
        <end position="64"/>
    </location>
</feature>
<feature type="domain" description="MIP18 family-like" evidence="2">
    <location>
        <begin position="67"/>
        <end position="138"/>
    </location>
</feature>
<dbReference type="STRING" id="1539051.AL01_02550"/>
<proteinExistence type="predicted"/>
<reference evidence="3 4" key="1">
    <citation type="journal article" date="2016" name="PLoS ONE">
        <title>Whole-Genome Sequence Analysis of Bombella intestini LMG 28161T, a Novel Acetic Acid Bacterium Isolated from the Crop of a Red-Tailed Bumble Bee, Bombus lapidarius.</title>
        <authorList>
            <person name="Li L."/>
            <person name="Illeghems K."/>
            <person name="Van Kerrebroeck S."/>
            <person name="Borremans W."/>
            <person name="Cleenwerck I."/>
            <person name="Smagghe G."/>
            <person name="De Vuyst L."/>
            <person name="Vandamme P."/>
        </authorList>
    </citation>
    <scope>NUCLEOTIDE SEQUENCE [LARGE SCALE GENOMIC DNA]</scope>
    <source>
        <strain evidence="3 4">R-52487</strain>
    </source>
</reference>
<dbReference type="SUPFAM" id="SSF117916">
    <property type="entry name" value="Fe-S cluster assembly (FSCA) domain-like"/>
    <property type="match status" value="1"/>
</dbReference>
<evidence type="ECO:0000313" key="4">
    <source>
        <dbReference type="Proteomes" id="UP000200980"/>
    </source>
</evidence>
<dbReference type="PANTHER" id="PTHR42831:SF1">
    <property type="entry name" value="FE-S PROTEIN MATURATION AUXILIARY FACTOR YITW"/>
    <property type="match status" value="1"/>
</dbReference>
<dbReference type="Pfam" id="PF01883">
    <property type="entry name" value="FeS_assembly_P"/>
    <property type="match status" value="1"/>
</dbReference>
<dbReference type="InterPro" id="IPR052339">
    <property type="entry name" value="Fe-S_Maturation_MIP18"/>
</dbReference>
<name>A0A1S8GS33_9PROT</name>
<gene>
    <name evidence="3" type="ORF">AL01_02550</name>
</gene>
<dbReference type="Proteomes" id="UP000200980">
    <property type="component" value="Unassembled WGS sequence"/>
</dbReference>
<dbReference type="AlphaFoldDB" id="A0A1S8GS33"/>
<evidence type="ECO:0000259" key="2">
    <source>
        <dbReference type="Pfam" id="PF01883"/>
    </source>
</evidence>
<dbReference type="InterPro" id="IPR034904">
    <property type="entry name" value="FSCA_dom_sf"/>
</dbReference>
<evidence type="ECO:0000256" key="1">
    <source>
        <dbReference type="SAM" id="MobiDB-lite"/>
    </source>
</evidence>
<evidence type="ECO:0000313" key="3">
    <source>
        <dbReference type="EMBL" id="OOL19856.1"/>
    </source>
</evidence>
<comment type="caution">
    <text evidence="3">The sequence shown here is derived from an EMBL/GenBank/DDBJ whole genome shotgun (WGS) entry which is preliminary data.</text>
</comment>
<feature type="compositionally biased region" description="Basic and acidic residues" evidence="1">
    <location>
        <begin position="18"/>
        <end position="27"/>
    </location>
</feature>